<evidence type="ECO:0000313" key="1">
    <source>
        <dbReference type="EMBL" id="KNC71165.1"/>
    </source>
</evidence>
<dbReference type="AlphaFoldDB" id="A0A0L0F367"/>
<reference evidence="1 2" key="1">
    <citation type="submission" date="2011-02" db="EMBL/GenBank/DDBJ databases">
        <title>The Genome Sequence of Sphaeroforma arctica JP610.</title>
        <authorList>
            <consortium name="The Broad Institute Genome Sequencing Platform"/>
            <person name="Russ C."/>
            <person name="Cuomo C."/>
            <person name="Young S.K."/>
            <person name="Zeng Q."/>
            <person name="Gargeya S."/>
            <person name="Alvarado L."/>
            <person name="Berlin A."/>
            <person name="Chapman S.B."/>
            <person name="Chen Z."/>
            <person name="Freedman E."/>
            <person name="Gellesch M."/>
            <person name="Goldberg J."/>
            <person name="Griggs A."/>
            <person name="Gujja S."/>
            <person name="Heilman E."/>
            <person name="Heiman D."/>
            <person name="Howarth C."/>
            <person name="Mehta T."/>
            <person name="Neiman D."/>
            <person name="Pearson M."/>
            <person name="Roberts A."/>
            <person name="Saif S."/>
            <person name="Shea T."/>
            <person name="Shenoy N."/>
            <person name="Sisk P."/>
            <person name="Stolte C."/>
            <person name="Sykes S."/>
            <person name="White J."/>
            <person name="Yandava C."/>
            <person name="Burger G."/>
            <person name="Gray M.W."/>
            <person name="Holland P.W.H."/>
            <person name="King N."/>
            <person name="Lang F.B.F."/>
            <person name="Roger A.J."/>
            <person name="Ruiz-Trillo I."/>
            <person name="Haas B."/>
            <person name="Nusbaum C."/>
            <person name="Birren B."/>
        </authorList>
    </citation>
    <scope>NUCLEOTIDE SEQUENCE [LARGE SCALE GENOMIC DNA]</scope>
    <source>
        <strain evidence="1 2">JP610</strain>
    </source>
</reference>
<accession>A0A0L0F367</accession>
<sequence>MFSATGWDLIEKAGMPPQVIGPGNKTLSIVKRFEFDHGLQLMSVLVKDGHGDVRCFCK</sequence>
<gene>
    <name evidence="1" type="ORF">SARC_16297</name>
</gene>
<name>A0A0L0F367_9EUKA</name>
<protein>
    <submittedName>
        <fullName evidence="1">Uncharacterized protein</fullName>
    </submittedName>
</protein>
<dbReference type="EMBL" id="KQ249373">
    <property type="protein sequence ID" value="KNC71165.1"/>
    <property type="molecule type" value="Genomic_DNA"/>
</dbReference>
<proteinExistence type="predicted"/>
<dbReference type="Proteomes" id="UP000054560">
    <property type="component" value="Unassembled WGS sequence"/>
</dbReference>
<feature type="non-terminal residue" evidence="1">
    <location>
        <position position="58"/>
    </location>
</feature>
<organism evidence="1 2">
    <name type="scientific">Sphaeroforma arctica JP610</name>
    <dbReference type="NCBI Taxonomy" id="667725"/>
    <lineage>
        <taxon>Eukaryota</taxon>
        <taxon>Ichthyosporea</taxon>
        <taxon>Ichthyophonida</taxon>
        <taxon>Sphaeroforma</taxon>
    </lineage>
</organism>
<dbReference type="RefSeq" id="XP_014145067.1">
    <property type="nucleotide sequence ID" value="XM_014289592.1"/>
</dbReference>
<evidence type="ECO:0000313" key="2">
    <source>
        <dbReference type="Proteomes" id="UP000054560"/>
    </source>
</evidence>
<keyword evidence="2" id="KW-1185">Reference proteome</keyword>
<dbReference type="GeneID" id="25916801"/>